<dbReference type="Pfam" id="PF13692">
    <property type="entry name" value="Glyco_trans_1_4"/>
    <property type="match status" value="1"/>
</dbReference>
<organism evidence="1 2">
    <name type="scientific">Iodobacter fluviatilis</name>
    <dbReference type="NCBI Taxonomy" id="537"/>
    <lineage>
        <taxon>Bacteria</taxon>
        <taxon>Pseudomonadati</taxon>
        <taxon>Pseudomonadota</taxon>
        <taxon>Betaproteobacteria</taxon>
        <taxon>Neisseriales</taxon>
        <taxon>Chitinibacteraceae</taxon>
        <taxon>Iodobacter</taxon>
    </lineage>
</organism>
<dbReference type="CDD" id="cd03801">
    <property type="entry name" value="GT4_PimA-like"/>
    <property type="match status" value="1"/>
</dbReference>
<dbReference type="EMBL" id="CP025781">
    <property type="protein sequence ID" value="QBC44088.1"/>
    <property type="molecule type" value="Genomic_DNA"/>
</dbReference>
<dbReference type="AlphaFoldDB" id="A0A7G3GA92"/>
<gene>
    <name evidence="1" type="ORF">C1H71_11485</name>
</gene>
<evidence type="ECO:0000313" key="2">
    <source>
        <dbReference type="Proteomes" id="UP000515917"/>
    </source>
</evidence>
<reference evidence="1 2" key="1">
    <citation type="submission" date="2018-01" db="EMBL/GenBank/DDBJ databases">
        <title>Genome sequence of Iodobacter sp. strain PCH194 isolated from Indian Trans-Himalaya.</title>
        <authorList>
            <person name="Kumar V."/>
            <person name="Thakur V."/>
            <person name="Kumar S."/>
            <person name="Singh D."/>
        </authorList>
    </citation>
    <scope>NUCLEOTIDE SEQUENCE [LARGE SCALE GENOMIC DNA]</scope>
    <source>
        <strain evidence="1 2">PCH194</strain>
    </source>
</reference>
<dbReference type="Proteomes" id="UP000515917">
    <property type="component" value="Chromosome"/>
</dbReference>
<dbReference type="Gene3D" id="3.40.50.2000">
    <property type="entry name" value="Glycogen Phosphorylase B"/>
    <property type="match status" value="2"/>
</dbReference>
<keyword evidence="2" id="KW-1185">Reference proteome</keyword>
<dbReference type="RefSeq" id="WP_130106640.1">
    <property type="nucleotide sequence ID" value="NZ_CP025781.1"/>
</dbReference>
<proteinExistence type="predicted"/>
<sequence>MTKNDINSLLIPTVVFVQRRLPHYRLPFFEALRQELEMRGCKFRLLHGMPNKHELSKNDSGELPWAEKIPTHYFFSGRICWQPFAGRIKDADLVICSHENKLIFNLIVQYYYTSIRMALFGHGANLQGNPKSWSETVKRFFAKRADWWFGYTAMSLPLIKRFSFPSNRITIANNSIDTQKMSELFDDIHDDEKVLIRARLNIKTQNVGIFIGSFYDEKRIDFMLAALLAIKKATPDFEMLIVGDGVQRDLVIQFCKEYPWARYMGVCKGKAKVDLLAVSSVMINPGLVGLGVLDSFVCAVPMLTTHCGLHSPEIAYVSNGNNGVITGNTLEEYTAAVIRLLHDEQALKEMQLACLASAKEYSVENMARNFAEGIMQCLSQPIYRGSR</sequence>
<dbReference type="SUPFAM" id="SSF53756">
    <property type="entry name" value="UDP-Glycosyltransferase/glycogen phosphorylase"/>
    <property type="match status" value="1"/>
</dbReference>
<keyword evidence="1" id="KW-0808">Transferase</keyword>
<dbReference type="PANTHER" id="PTHR45947">
    <property type="entry name" value="SULFOQUINOVOSYL TRANSFERASE SQD2"/>
    <property type="match status" value="1"/>
</dbReference>
<protein>
    <submittedName>
        <fullName evidence="1">Glycosyl transferase group 1</fullName>
    </submittedName>
</protein>
<dbReference type="GO" id="GO:0016757">
    <property type="term" value="F:glycosyltransferase activity"/>
    <property type="evidence" value="ECO:0007669"/>
    <property type="project" value="TreeGrafter"/>
</dbReference>
<name>A0A7G3GA92_9NEIS</name>
<dbReference type="PANTHER" id="PTHR45947:SF3">
    <property type="entry name" value="SULFOQUINOVOSYL TRANSFERASE SQD2"/>
    <property type="match status" value="1"/>
</dbReference>
<evidence type="ECO:0000313" key="1">
    <source>
        <dbReference type="EMBL" id="QBC44088.1"/>
    </source>
</evidence>
<accession>A0A7G3GA92</accession>
<dbReference type="InterPro" id="IPR050194">
    <property type="entry name" value="Glycosyltransferase_grp1"/>
</dbReference>
<dbReference type="KEGG" id="ifl:C1H71_11485"/>